<dbReference type="InterPro" id="IPR029526">
    <property type="entry name" value="PGBD"/>
</dbReference>
<dbReference type="PANTHER" id="PTHR46599:SF3">
    <property type="entry name" value="PIGGYBAC TRANSPOSABLE ELEMENT-DERIVED PROTEIN 4"/>
    <property type="match status" value="1"/>
</dbReference>
<gene>
    <name evidence="2" type="ORF">NQ314_016938</name>
</gene>
<protein>
    <recommendedName>
        <fullName evidence="1">PiggyBac transposable element-derived protein domain-containing protein</fullName>
    </recommendedName>
</protein>
<organism evidence="2 3">
    <name type="scientific">Rhamnusium bicolor</name>
    <dbReference type="NCBI Taxonomy" id="1586634"/>
    <lineage>
        <taxon>Eukaryota</taxon>
        <taxon>Metazoa</taxon>
        <taxon>Ecdysozoa</taxon>
        <taxon>Arthropoda</taxon>
        <taxon>Hexapoda</taxon>
        <taxon>Insecta</taxon>
        <taxon>Pterygota</taxon>
        <taxon>Neoptera</taxon>
        <taxon>Endopterygota</taxon>
        <taxon>Coleoptera</taxon>
        <taxon>Polyphaga</taxon>
        <taxon>Cucujiformia</taxon>
        <taxon>Chrysomeloidea</taxon>
        <taxon>Cerambycidae</taxon>
        <taxon>Lepturinae</taxon>
        <taxon>Rhagiini</taxon>
        <taxon>Rhamnusium</taxon>
    </lineage>
</organism>
<dbReference type="Proteomes" id="UP001162156">
    <property type="component" value="Unassembled WGS sequence"/>
</dbReference>
<keyword evidence="3" id="KW-1185">Reference proteome</keyword>
<reference evidence="2" key="1">
    <citation type="journal article" date="2023" name="Insect Mol. Biol.">
        <title>Genome sequencing provides insights into the evolution of gene families encoding plant cell wall-degrading enzymes in longhorned beetles.</title>
        <authorList>
            <person name="Shin N.R."/>
            <person name="Okamura Y."/>
            <person name="Kirsch R."/>
            <person name="Pauchet Y."/>
        </authorList>
    </citation>
    <scope>NUCLEOTIDE SEQUENCE</scope>
    <source>
        <strain evidence="2">RBIC_L_NR</strain>
    </source>
</reference>
<dbReference type="PANTHER" id="PTHR46599">
    <property type="entry name" value="PIGGYBAC TRANSPOSABLE ELEMENT-DERIVED PROTEIN 4"/>
    <property type="match status" value="1"/>
</dbReference>
<dbReference type="EMBL" id="JANEYF010004711">
    <property type="protein sequence ID" value="KAJ8930271.1"/>
    <property type="molecule type" value="Genomic_DNA"/>
</dbReference>
<comment type="caution">
    <text evidence="2">The sequence shown here is derived from an EMBL/GenBank/DDBJ whole genome shotgun (WGS) entry which is preliminary data.</text>
</comment>
<evidence type="ECO:0000313" key="3">
    <source>
        <dbReference type="Proteomes" id="UP001162156"/>
    </source>
</evidence>
<proteinExistence type="predicted"/>
<dbReference type="Pfam" id="PF13843">
    <property type="entry name" value="DDE_Tnp_1_7"/>
    <property type="match status" value="2"/>
</dbReference>
<evidence type="ECO:0000313" key="2">
    <source>
        <dbReference type="EMBL" id="KAJ8930271.1"/>
    </source>
</evidence>
<feature type="domain" description="PiggyBac transposable element-derived protein" evidence="1">
    <location>
        <begin position="244"/>
        <end position="401"/>
    </location>
</feature>
<sequence length="489" mass="57096">MADDKLRQFIAKRQWAFQDLENLSIDEFNTLVEEIPSDIDSNASDFVSDEEEEQAVITGEEIIEQEEEAGSSFLEDNGHRNVTSINDLDSSDDILDEEDISLIHFVPDARKQIVWRRIFHPPSVQKFAEDNGPISECETPLDAFLQLFPEYFFEHLVFQTNLYATQANKTYIPTTNKEMKAFIGINLMMGLKVLPSYKDYWSSLPEMRDEYISSIMPRVRFSWLLGNLHVNDILVQPKKGEPGDLVGKNHKIYYDNFFNSMPLLIRLQKEQIYGCGTMRRDRKHLPVLAADKDMEKGDIDYKMLKNRIIWLKWKDNRSILMESNFHDPTNIGVVDRKQKVDNTIQVVNVPCPQVIKDYNRYMGGVDKADMLKSLYEVDRKSKKWWHRIFFYFLDLCVVNAYIIYKSRSEGACPLLKQFRISVATRLIGAKNQTPKRGRPGCSKTPNKYKVTVLPEKRYDQAAHMPVFATKRRCHYCSTKKRCSPHKYYM</sequence>
<evidence type="ECO:0000259" key="1">
    <source>
        <dbReference type="Pfam" id="PF13843"/>
    </source>
</evidence>
<name>A0AAV8WUY0_9CUCU</name>
<accession>A0AAV8WUY0</accession>
<feature type="domain" description="PiggyBac transposable element-derived protein" evidence="1">
    <location>
        <begin position="139"/>
        <end position="232"/>
    </location>
</feature>
<dbReference type="AlphaFoldDB" id="A0AAV8WUY0"/>